<evidence type="ECO:0000313" key="2">
    <source>
        <dbReference type="Proteomes" id="UP001054945"/>
    </source>
</evidence>
<dbReference type="AlphaFoldDB" id="A0AAV4R9P0"/>
<gene>
    <name evidence="1" type="ORF">CEXT_175621</name>
</gene>
<evidence type="ECO:0000313" key="1">
    <source>
        <dbReference type="EMBL" id="GIY16857.1"/>
    </source>
</evidence>
<accession>A0AAV4R9P0</accession>
<proteinExistence type="predicted"/>
<dbReference type="EMBL" id="BPLR01007424">
    <property type="protein sequence ID" value="GIY16857.1"/>
    <property type="molecule type" value="Genomic_DNA"/>
</dbReference>
<keyword evidence="2" id="KW-1185">Reference proteome</keyword>
<name>A0AAV4R9P0_CAEEX</name>
<sequence>MELVIDCNRAVIAIFESQLRRQKSRDVHPSSHMSTWNVLWPSNPVHLWMLMDLLLTSSPYANRAEIGLFTNWSAHFNNTVR</sequence>
<reference evidence="1 2" key="1">
    <citation type="submission" date="2021-06" db="EMBL/GenBank/DDBJ databases">
        <title>Caerostris extrusa draft genome.</title>
        <authorList>
            <person name="Kono N."/>
            <person name="Arakawa K."/>
        </authorList>
    </citation>
    <scope>NUCLEOTIDE SEQUENCE [LARGE SCALE GENOMIC DNA]</scope>
</reference>
<dbReference type="Proteomes" id="UP001054945">
    <property type="component" value="Unassembled WGS sequence"/>
</dbReference>
<organism evidence="1 2">
    <name type="scientific">Caerostris extrusa</name>
    <name type="common">Bark spider</name>
    <name type="synonym">Caerostris bankana</name>
    <dbReference type="NCBI Taxonomy" id="172846"/>
    <lineage>
        <taxon>Eukaryota</taxon>
        <taxon>Metazoa</taxon>
        <taxon>Ecdysozoa</taxon>
        <taxon>Arthropoda</taxon>
        <taxon>Chelicerata</taxon>
        <taxon>Arachnida</taxon>
        <taxon>Araneae</taxon>
        <taxon>Araneomorphae</taxon>
        <taxon>Entelegynae</taxon>
        <taxon>Araneoidea</taxon>
        <taxon>Araneidae</taxon>
        <taxon>Caerostris</taxon>
    </lineage>
</organism>
<protein>
    <submittedName>
        <fullName evidence="1">Uncharacterized protein</fullName>
    </submittedName>
</protein>
<comment type="caution">
    <text evidence="1">The sequence shown here is derived from an EMBL/GenBank/DDBJ whole genome shotgun (WGS) entry which is preliminary data.</text>
</comment>